<evidence type="ECO:0000313" key="2">
    <source>
        <dbReference type="EMBL" id="OGY99143.1"/>
    </source>
</evidence>
<evidence type="ECO:0000256" key="1">
    <source>
        <dbReference type="SAM" id="MobiDB-lite"/>
    </source>
</evidence>
<name>A0A1G2CCM5_9BACT</name>
<dbReference type="Proteomes" id="UP000178880">
    <property type="component" value="Unassembled WGS sequence"/>
</dbReference>
<protein>
    <submittedName>
        <fullName evidence="2">Uncharacterized protein</fullName>
    </submittedName>
</protein>
<accession>A0A1G2CCM5</accession>
<dbReference type="EMBL" id="MHLA01000020">
    <property type="protein sequence ID" value="OGY99143.1"/>
    <property type="molecule type" value="Genomic_DNA"/>
</dbReference>
<evidence type="ECO:0000313" key="3">
    <source>
        <dbReference type="Proteomes" id="UP000178880"/>
    </source>
</evidence>
<proteinExistence type="predicted"/>
<feature type="region of interest" description="Disordered" evidence="1">
    <location>
        <begin position="1"/>
        <end position="23"/>
    </location>
</feature>
<dbReference type="AlphaFoldDB" id="A0A1G2CCM5"/>
<gene>
    <name evidence="2" type="ORF">A2945_04255</name>
</gene>
<comment type="caution">
    <text evidence="2">The sequence shown here is derived from an EMBL/GenBank/DDBJ whole genome shotgun (WGS) entry which is preliminary data.</text>
</comment>
<organism evidence="2 3">
    <name type="scientific">Candidatus Liptonbacteria bacterium RIFCSPLOWO2_01_FULL_52_25</name>
    <dbReference type="NCBI Taxonomy" id="1798650"/>
    <lineage>
        <taxon>Bacteria</taxon>
        <taxon>Candidatus Liptoniibacteriota</taxon>
    </lineage>
</organism>
<reference evidence="2 3" key="1">
    <citation type="journal article" date="2016" name="Nat. Commun.">
        <title>Thousands of microbial genomes shed light on interconnected biogeochemical processes in an aquifer system.</title>
        <authorList>
            <person name="Anantharaman K."/>
            <person name="Brown C.T."/>
            <person name="Hug L.A."/>
            <person name="Sharon I."/>
            <person name="Castelle C.J."/>
            <person name="Probst A.J."/>
            <person name="Thomas B.C."/>
            <person name="Singh A."/>
            <person name="Wilkins M.J."/>
            <person name="Karaoz U."/>
            <person name="Brodie E.L."/>
            <person name="Williams K.H."/>
            <person name="Hubbard S.S."/>
            <person name="Banfield J.F."/>
        </authorList>
    </citation>
    <scope>NUCLEOTIDE SEQUENCE [LARGE SCALE GENOMIC DNA]</scope>
</reference>
<sequence length="109" mass="12014">MPFEGRPNHTHASEKSQEAIPTEGEVRAVFEQLTGGEFVEVRKAEDENGLYLWDVRAGDTEYSYMRKGRHPIGGEASHTAIHATFFDGGMPTGGEGVAEFVDGAWKIFI</sequence>